<keyword evidence="6 7" id="KW-0472">Membrane</keyword>
<dbReference type="InterPro" id="IPR006037">
    <property type="entry name" value="RCK_C"/>
</dbReference>
<evidence type="ECO:0000256" key="4">
    <source>
        <dbReference type="ARBA" id="ARBA00022737"/>
    </source>
</evidence>
<organism evidence="9 10">
    <name type="scientific">Chryseotalea sanaruensis</name>
    <dbReference type="NCBI Taxonomy" id="2482724"/>
    <lineage>
        <taxon>Bacteria</taxon>
        <taxon>Pseudomonadati</taxon>
        <taxon>Bacteroidota</taxon>
        <taxon>Cytophagia</taxon>
        <taxon>Cytophagales</taxon>
        <taxon>Chryseotaleaceae</taxon>
        <taxon>Chryseotalea</taxon>
    </lineage>
</organism>
<reference evidence="9 10" key="1">
    <citation type="submission" date="2018-11" db="EMBL/GenBank/DDBJ databases">
        <title>Chryseotalea sanarue gen. nov., sp., nov., a member of the family Cytophagaceae, isolated from a brackish lake in Hamamatsu Japan.</title>
        <authorList>
            <person name="Maejima Y."/>
            <person name="Iino T."/>
            <person name="Muraguchi Y."/>
            <person name="Fukuda K."/>
            <person name="Ohkuma M."/>
            <person name="Moriuchi R."/>
            <person name="Dohra H."/>
            <person name="Kimbara K."/>
            <person name="Shintani M."/>
        </authorList>
    </citation>
    <scope>NUCLEOTIDE SEQUENCE [LARGE SCALE GENOMIC DNA]</scope>
    <source>
        <strain evidence="9 10">Ys</strain>
    </source>
</reference>
<keyword evidence="3 7" id="KW-0812">Transmembrane</keyword>
<dbReference type="AlphaFoldDB" id="A0A401U736"/>
<dbReference type="Pfam" id="PF03600">
    <property type="entry name" value="CitMHS"/>
    <property type="match status" value="1"/>
</dbReference>
<feature type="transmembrane region" description="Helical" evidence="7">
    <location>
        <begin position="441"/>
        <end position="459"/>
    </location>
</feature>
<proteinExistence type="predicted"/>
<evidence type="ECO:0000256" key="6">
    <source>
        <dbReference type="ARBA" id="ARBA00023136"/>
    </source>
</evidence>
<protein>
    <submittedName>
        <fullName evidence="9">SLC13 family permease</fullName>
    </submittedName>
</protein>
<evidence type="ECO:0000313" key="9">
    <source>
        <dbReference type="EMBL" id="GCC50626.1"/>
    </source>
</evidence>
<dbReference type="Proteomes" id="UP000288227">
    <property type="component" value="Unassembled WGS sequence"/>
</dbReference>
<sequence length="586" mass="64479">MVFSQIFVLLIVVFLVLALYKEWFNPALTFFICAMALVITGIISPAELLKGLSNQQIIIIFLLVLVTAGIRSLVGTELLSRFFKESLTPKAFLLRLMIFSSSTSSLLNNTPIVAFLIPYVKDWASRTGNSSSKFLIPLSHATILGGMITVVGTSTNLVLNGLIESYHLPLLNFTDFLYLGLIVTVIGWIYFYFVGYALLPDNKDKLTTIYKHLKEYIVETELSENSKLIGRTVKDAGLRNLQDVFLVEILRDEQVISPVSPEQVLHSGDLLFFSGNTSAIYKLIEDDNGLRLPKQEHIEKEGQFNFVEAIIPSGSDLTGVKIKDSNFRSRFSASIVAVHRDGKRLGGKMGEAQLAGGDFLLLLAGESSIKNDQHKDLFYLSVPQKLSAKKPFWYKWLGIGVFGALILGVTGIIPLFSACLVLLCVLVFSGRLSLSQIRQNLDLSLLLILVCSLAIGIALEKTGTADMMASTLLKYGQEFGPVVMLSVLFITTILLTSLITNAAAVSIMFPIAMAIASQMVLNTTPFFVAIAFAASGDFMTPIGYQTNLMVYGPGGYTFKDFLRAGTPFTILYSIVCITFIVLFYKL</sequence>
<dbReference type="GO" id="GO:0006813">
    <property type="term" value="P:potassium ion transport"/>
    <property type="evidence" value="ECO:0007669"/>
    <property type="project" value="InterPro"/>
</dbReference>
<feature type="domain" description="RCK C-terminal" evidence="8">
    <location>
        <begin position="293"/>
        <end position="378"/>
    </location>
</feature>
<feature type="transmembrane region" description="Helical" evidence="7">
    <location>
        <begin position="564"/>
        <end position="584"/>
    </location>
</feature>
<dbReference type="Gene3D" id="3.30.70.1450">
    <property type="entry name" value="Regulator of K+ conductance, C-terminal domain"/>
    <property type="match status" value="2"/>
</dbReference>
<feature type="domain" description="RCK C-terminal" evidence="8">
    <location>
        <begin position="204"/>
        <end position="289"/>
    </location>
</feature>
<gene>
    <name evidence="9" type="ORF">SanaruYs_08410</name>
</gene>
<dbReference type="GO" id="GO:0008324">
    <property type="term" value="F:monoatomic cation transmembrane transporter activity"/>
    <property type="evidence" value="ECO:0007669"/>
    <property type="project" value="InterPro"/>
</dbReference>
<dbReference type="OrthoDB" id="9765532at2"/>
<evidence type="ECO:0000256" key="5">
    <source>
        <dbReference type="ARBA" id="ARBA00022989"/>
    </source>
</evidence>
<evidence type="ECO:0000256" key="2">
    <source>
        <dbReference type="ARBA" id="ARBA00022448"/>
    </source>
</evidence>
<feature type="transmembrane region" description="Helical" evidence="7">
    <location>
        <begin position="392"/>
        <end position="409"/>
    </location>
</feature>
<dbReference type="InterPro" id="IPR004680">
    <property type="entry name" value="Cit_transptr-like_dom"/>
</dbReference>
<keyword evidence="4" id="KW-0677">Repeat</keyword>
<dbReference type="PROSITE" id="PS01271">
    <property type="entry name" value="NA_SULFATE"/>
    <property type="match status" value="1"/>
</dbReference>
<dbReference type="PANTHER" id="PTHR43652">
    <property type="entry name" value="BASIC AMINO ACID ANTIPORTER YFCC-RELATED"/>
    <property type="match status" value="1"/>
</dbReference>
<dbReference type="PROSITE" id="PS51202">
    <property type="entry name" value="RCK_C"/>
    <property type="match status" value="2"/>
</dbReference>
<evidence type="ECO:0000256" key="3">
    <source>
        <dbReference type="ARBA" id="ARBA00022692"/>
    </source>
</evidence>
<feature type="transmembrane region" description="Helical" evidence="7">
    <location>
        <begin position="56"/>
        <end position="74"/>
    </location>
</feature>
<evidence type="ECO:0000313" key="10">
    <source>
        <dbReference type="Proteomes" id="UP000288227"/>
    </source>
</evidence>
<dbReference type="InterPro" id="IPR051679">
    <property type="entry name" value="DASS-Related_Transporters"/>
</dbReference>
<dbReference type="PANTHER" id="PTHR43652:SF2">
    <property type="entry name" value="BASIC AMINO ACID ANTIPORTER YFCC-RELATED"/>
    <property type="match status" value="1"/>
</dbReference>
<dbReference type="SUPFAM" id="SSF116726">
    <property type="entry name" value="TrkA C-terminal domain-like"/>
    <property type="match status" value="2"/>
</dbReference>
<dbReference type="RefSeq" id="WP_127121241.1">
    <property type="nucleotide sequence ID" value="NZ_BHXQ01000001.1"/>
</dbReference>
<comment type="subcellular location">
    <subcellularLocation>
        <location evidence="1">Membrane</location>
        <topology evidence="1">Multi-pass membrane protein</topology>
    </subcellularLocation>
</comment>
<feature type="transmembrane region" description="Helical" evidence="7">
    <location>
        <begin position="524"/>
        <end position="544"/>
    </location>
</feature>
<dbReference type="Pfam" id="PF02080">
    <property type="entry name" value="TrkA_C"/>
    <property type="match status" value="2"/>
</dbReference>
<dbReference type="InterPro" id="IPR036721">
    <property type="entry name" value="RCK_C_sf"/>
</dbReference>
<accession>A0A401U736</accession>
<name>A0A401U736_9BACT</name>
<evidence type="ECO:0000256" key="7">
    <source>
        <dbReference type="SAM" id="Phobius"/>
    </source>
</evidence>
<feature type="transmembrane region" description="Helical" evidence="7">
    <location>
        <begin position="479"/>
        <end position="512"/>
    </location>
</feature>
<feature type="transmembrane region" description="Helical" evidence="7">
    <location>
        <begin position="28"/>
        <end position="49"/>
    </location>
</feature>
<feature type="transmembrane region" description="Helical" evidence="7">
    <location>
        <begin position="94"/>
        <end position="120"/>
    </location>
</feature>
<comment type="caution">
    <text evidence="9">The sequence shown here is derived from an EMBL/GenBank/DDBJ whole genome shotgun (WGS) entry which is preliminary data.</text>
</comment>
<dbReference type="InterPro" id="IPR031312">
    <property type="entry name" value="Na/sul_symport_CS"/>
</dbReference>
<evidence type="ECO:0000256" key="1">
    <source>
        <dbReference type="ARBA" id="ARBA00004141"/>
    </source>
</evidence>
<dbReference type="GO" id="GO:0005886">
    <property type="term" value="C:plasma membrane"/>
    <property type="evidence" value="ECO:0007669"/>
    <property type="project" value="TreeGrafter"/>
</dbReference>
<evidence type="ECO:0000259" key="8">
    <source>
        <dbReference type="PROSITE" id="PS51202"/>
    </source>
</evidence>
<dbReference type="EMBL" id="BHXQ01000001">
    <property type="protein sequence ID" value="GCC50626.1"/>
    <property type="molecule type" value="Genomic_DNA"/>
</dbReference>
<keyword evidence="5 7" id="KW-1133">Transmembrane helix</keyword>
<keyword evidence="2" id="KW-0813">Transport</keyword>
<feature type="transmembrane region" description="Helical" evidence="7">
    <location>
        <begin position="141"/>
        <end position="163"/>
    </location>
</feature>
<keyword evidence="10" id="KW-1185">Reference proteome</keyword>
<feature type="transmembrane region" description="Helical" evidence="7">
    <location>
        <begin position="175"/>
        <end position="199"/>
    </location>
</feature>